<dbReference type="GO" id="GO:0004803">
    <property type="term" value="F:transposase activity"/>
    <property type="evidence" value="ECO:0007669"/>
    <property type="project" value="UniProtKB-UniRule"/>
</dbReference>
<evidence type="ECO:0000256" key="5">
    <source>
        <dbReference type="ARBA" id="ARBA00023172"/>
    </source>
</evidence>
<accession>A0A2A4DYH4</accession>
<evidence type="ECO:0000256" key="3">
    <source>
        <dbReference type="ARBA" id="ARBA00022578"/>
    </source>
</evidence>
<evidence type="ECO:0000313" key="8">
    <source>
        <dbReference type="Proteomes" id="UP000224303"/>
    </source>
</evidence>
<organism evidence="7 8">
    <name type="scientific">Enterococcus faecium</name>
    <name type="common">Streptococcus faecium</name>
    <dbReference type="NCBI Taxonomy" id="1352"/>
    <lineage>
        <taxon>Bacteria</taxon>
        <taxon>Bacillati</taxon>
        <taxon>Bacillota</taxon>
        <taxon>Bacilli</taxon>
        <taxon>Lactobacillales</taxon>
        <taxon>Enterococcaceae</taxon>
        <taxon>Enterococcus</taxon>
    </lineage>
</organism>
<dbReference type="InterPro" id="IPR001207">
    <property type="entry name" value="Transposase_mutator"/>
</dbReference>
<gene>
    <name evidence="7" type="ORF">CQR37_14685</name>
</gene>
<comment type="similarity">
    <text evidence="2 6">Belongs to the transposase mutator family.</text>
</comment>
<dbReference type="Pfam" id="PF00872">
    <property type="entry name" value="Transposase_mut"/>
    <property type="match status" value="1"/>
</dbReference>
<keyword evidence="5 6" id="KW-0233">DNA recombination</keyword>
<dbReference type="RefSeq" id="WP_002319055.1">
    <property type="nucleotide sequence ID" value="NZ_PGPX01000138.1"/>
</dbReference>
<dbReference type="PANTHER" id="PTHR33217">
    <property type="entry name" value="TRANSPOSASE FOR INSERTION SEQUENCE ELEMENT IS1081"/>
    <property type="match status" value="1"/>
</dbReference>
<sequence length="381" mass="44344">METLINKGDLDELFRCHLELAVNSLLQAELTAFLDYEKYDRAGFNSGNSRNGNYSRSFRTEYGELNLVIPRDRNGKFSQQTLPAYKRTNDSLETTIIQLFQKGITMSEISELIEKMYGHHYTPQTISNMTKIVSEDIIAFKERSLESRYSVIFMDATHIPLKRQTVSKEAVYIVIGIRLDGTKEVLGFSLAPTESAYVWKEILQDLKDRGLKEVLLVVTDGLSGINDSIHSVYPNAQFQQCCVHISRNIAHKVRVSDRQEICSDFKLVYQASSKEEANNQIRFMIDKWKKQYPRVVKLLMNPAILTFYNFPPSIRRTIYSTNLIEGFNKQLKKYTKRKEQFPNEESLERFLVSQFNNYNQKFLCRVHKGFKEIHDTLESMF</sequence>
<evidence type="ECO:0000256" key="2">
    <source>
        <dbReference type="ARBA" id="ARBA00010961"/>
    </source>
</evidence>
<keyword evidence="6" id="KW-0814">Transposable element</keyword>
<dbReference type="NCBIfam" id="NF033543">
    <property type="entry name" value="transpos_IS256"/>
    <property type="match status" value="1"/>
</dbReference>
<proteinExistence type="inferred from homology"/>
<evidence type="ECO:0000256" key="6">
    <source>
        <dbReference type="RuleBase" id="RU365089"/>
    </source>
</evidence>
<dbReference type="GO" id="GO:0003677">
    <property type="term" value="F:DNA binding"/>
    <property type="evidence" value="ECO:0007669"/>
    <property type="project" value="UniProtKB-UniRule"/>
</dbReference>
<protein>
    <recommendedName>
        <fullName evidence="6">Mutator family transposase</fullName>
    </recommendedName>
</protein>
<evidence type="ECO:0000256" key="4">
    <source>
        <dbReference type="ARBA" id="ARBA00023125"/>
    </source>
</evidence>
<name>A0A2A4DYH4_ENTFC</name>
<dbReference type="AlphaFoldDB" id="A0A2A4DYH4"/>
<reference evidence="7 8" key="1">
    <citation type="submission" date="2017-10" db="EMBL/GenBank/DDBJ databases">
        <title>Draft genomes of the Enterococcus faecium isolated from human feces before and after Helicobacter pylori eradication therapy.</title>
        <authorList>
            <person name="Prianichniikov N.A."/>
            <person name="Glushchenko O.E."/>
            <person name="Malakhova M.V."/>
        </authorList>
    </citation>
    <scope>NUCLEOTIDE SEQUENCE [LARGE SCALE GENOMIC DNA]</scope>
    <source>
        <strain evidence="7 8">Hp_5-7</strain>
    </source>
</reference>
<dbReference type="PANTHER" id="PTHR33217:SF8">
    <property type="entry name" value="MUTATOR FAMILY TRANSPOSASE"/>
    <property type="match status" value="1"/>
</dbReference>
<dbReference type="PROSITE" id="PS01007">
    <property type="entry name" value="TRANSPOSASE_MUTATOR"/>
    <property type="match status" value="1"/>
</dbReference>
<dbReference type="GO" id="GO:0006313">
    <property type="term" value="P:DNA transposition"/>
    <property type="evidence" value="ECO:0007669"/>
    <property type="project" value="UniProtKB-UniRule"/>
</dbReference>
<comment type="function">
    <text evidence="1 6">Required for the transposition of the insertion element.</text>
</comment>
<evidence type="ECO:0000313" key="7">
    <source>
        <dbReference type="EMBL" id="PHL20397.1"/>
    </source>
</evidence>
<comment type="caution">
    <text evidence="7">The sequence shown here is derived from an EMBL/GenBank/DDBJ whole genome shotgun (WGS) entry which is preliminary data.</text>
</comment>
<dbReference type="Proteomes" id="UP000224303">
    <property type="component" value="Unassembled WGS sequence"/>
</dbReference>
<dbReference type="EMBL" id="PCGC01000119">
    <property type="protein sequence ID" value="PHL20397.1"/>
    <property type="molecule type" value="Genomic_DNA"/>
</dbReference>
<evidence type="ECO:0000256" key="1">
    <source>
        <dbReference type="ARBA" id="ARBA00002190"/>
    </source>
</evidence>
<keyword evidence="4 6" id="KW-0238">DNA-binding</keyword>
<keyword evidence="3 6" id="KW-0815">Transposition</keyword>